<evidence type="ECO:0000256" key="1">
    <source>
        <dbReference type="SAM" id="Phobius"/>
    </source>
</evidence>
<accession>A0A0F9URA2</accession>
<gene>
    <name evidence="2" type="ORF">LCGC14_0499030</name>
</gene>
<comment type="caution">
    <text evidence="2">The sequence shown here is derived from an EMBL/GenBank/DDBJ whole genome shotgun (WGS) entry which is preliminary data.</text>
</comment>
<feature type="transmembrane region" description="Helical" evidence="1">
    <location>
        <begin position="6"/>
        <end position="26"/>
    </location>
</feature>
<dbReference type="AlphaFoldDB" id="A0A0F9URA2"/>
<organism evidence="2">
    <name type="scientific">marine sediment metagenome</name>
    <dbReference type="NCBI Taxonomy" id="412755"/>
    <lineage>
        <taxon>unclassified sequences</taxon>
        <taxon>metagenomes</taxon>
        <taxon>ecological metagenomes</taxon>
    </lineage>
</organism>
<sequence>MFEVGLLVAGFLALPWYVLSILVIVFLCDVGAASKDEFAFATGAIIVGLLLVSGLGWWTEGFNPLGWAWNNPVDVITGFVAYSLIGCLWSVAKWKLFLRKSFKRSEKKFEEALTNFQRMLDEVANGTRHHAPTDPPKKTRPSESFASENAGRLTGWIFHWPFSVLGVLVGDVIIRFADTCYKALHGLFERMARAQFAGYEE</sequence>
<protein>
    <submittedName>
        <fullName evidence="2">Uncharacterized protein</fullName>
    </submittedName>
</protein>
<keyword evidence="1" id="KW-0812">Transmembrane</keyword>
<keyword evidence="1" id="KW-1133">Transmembrane helix</keyword>
<dbReference type="EMBL" id="LAZR01000582">
    <property type="protein sequence ID" value="KKN63676.1"/>
    <property type="molecule type" value="Genomic_DNA"/>
</dbReference>
<evidence type="ECO:0000313" key="2">
    <source>
        <dbReference type="EMBL" id="KKN63676.1"/>
    </source>
</evidence>
<name>A0A0F9URA2_9ZZZZ</name>
<proteinExistence type="predicted"/>
<keyword evidence="1" id="KW-0472">Membrane</keyword>
<reference evidence="2" key="1">
    <citation type="journal article" date="2015" name="Nature">
        <title>Complex archaea that bridge the gap between prokaryotes and eukaryotes.</title>
        <authorList>
            <person name="Spang A."/>
            <person name="Saw J.H."/>
            <person name="Jorgensen S.L."/>
            <person name="Zaremba-Niedzwiedzka K."/>
            <person name="Martijn J."/>
            <person name="Lind A.E."/>
            <person name="van Eijk R."/>
            <person name="Schleper C."/>
            <person name="Guy L."/>
            <person name="Ettema T.J."/>
        </authorList>
    </citation>
    <scope>NUCLEOTIDE SEQUENCE</scope>
</reference>
<feature type="transmembrane region" description="Helical" evidence="1">
    <location>
        <begin position="38"/>
        <end position="59"/>
    </location>
</feature>
<feature type="transmembrane region" description="Helical" evidence="1">
    <location>
        <begin position="79"/>
        <end position="98"/>
    </location>
</feature>